<gene>
    <name evidence="11" type="primary">LOC107894356</name>
</gene>
<evidence type="ECO:0000256" key="9">
    <source>
        <dbReference type="RuleBase" id="RU000461"/>
    </source>
</evidence>
<dbReference type="PRINTS" id="PR00463">
    <property type="entry name" value="EP450I"/>
</dbReference>
<reference evidence="10" key="1">
    <citation type="journal article" date="2020" name="Nat. Genet.">
        <title>Genomic diversifications of five Gossypium allopolyploid species and their impact on cotton improvement.</title>
        <authorList>
            <person name="Chen Z.J."/>
            <person name="Sreedasyam A."/>
            <person name="Ando A."/>
            <person name="Song Q."/>
            <person name="De Santiago L.M."/>
            <person name="Hulse-Kemp A.M."/>
            <person name="Ding M."/>
            <person name="Ye W."/>
            <person name="Kirkbride R.C."/>
            <person name="Jenkins J."/>
            <person name="Plott C."/>
            <person name="Lovell J."/>
            <person name="Lin Y.M."/>
            <person name="Vaughn R."/>
            <person name="Liu B."/>
            <person name="Simpson S."/>
            <person name="Scheffler B.E."/>
            <person name="Wen L."/>
            <person name="Saski C.A."/>
            <person name="Grover C.E."/>
            <person name="Hu G."/>
            <person name="Conover J.L."/>
            <person name="Carlson J.W."/>
            <person name="Shu S."/>
            <person name="Boston L.B."/>
            <person name="Williams M."/>
            <person name="Peterson D.G."/>
            <person name="McGee K."/>
            <person name="Jones D.C."/>
            <person name="Wendel J.F."/>
            <person name="Stelly D.M."/>
            <person name="Grimwood J."/>
            <person name="Schmutz J."/>
        </authorList>
    </citation>
    <scope>NUCLEOTIDE SEQUENCE [LARGE SCALE GENOMIC DNA]</scope>
    <source>
        <strain evidence="10">cv. TM-1</strain>
    </source>
</reference>
<dbReference type="GO" id="GO:0004497">
    <property type="term" value="F:monooxygenase activity"/>
    <property type="evidence" value="ECO:0007669"/>
    <property type="project" value="UniProtKB-KW"/>
</dbReference>
<evidence type="ECO:0000256" key="6">
    <source>
        <dbReference type="ARBA" id="ARBA00023004"/>
    </source>
</evidence>
<comment type="cofactor">
    <cofactor evidence="1 8">
        <name>heme</name>
        <dbReference type="ChEBI" id="CHEBI:30413"/>
    </cofactor>
</comment>
<dbReference type="Proteomes" id="UP000818029">
    <property type="component" value="Chromosome A08"/>
</dbReference>
<dbReference type="AlphaFoldDB" id="A0A1U8IFI2"/>
<keyword evidence="6 8" id="KW-0408">Iron</keyword>
<keyword evidence="4 8" id="KW-0479">Metal-binding</keyword>
<dbReference type="FunFam" id="1.10.630.10:FF:000126">
    <property type="entry name" value="Predicted protein"/>
    <property type="match status" value="1"/>
</dbReference>
<dbReference type="GO" id="GO:0005506">
    <property type="term" value="F:iron ion binding"/>
    <property type="evidence" value="ECO:0007669"/>
    <property type="project" value="InterPro"/>
</dbReference>
<evidence type="ECO:0000256" key="4">
    <source>
        <dbReference type="ARBA" id="ARBA00022723"/>
    </source>
</evidence>
<dbReference type="GeneID" id="107894356"/>
<reference evidence="11" key="2">
    <citation type="submission" date="2025-08" db="UniProtKB">
        <authorList>
            <consortium name="RefSeq"/>
        </authorList>
    </citation>
    <scope>IDENTIFICATION</scope>
</reference>
<evidence type="ECO:0000256" key="2">
    <source>
        <dbReference type="ARBA" id="ARBA00010617"/>
    </source>
</evidence>
<feature type="binding site" description="axial binding residue" evidence="8">
    <location>
        <position position="354"/>
    </location>
    <ligand>
        <name>heme</name>
        <dbReference type="ChEBI" id="CHEBI:30413"/>
    </ligand>
    <ligandPart>
        <name>Fe</name>
        <dbReference type="ChEBI" id="CHEBI:18248"/>
    </ligandPart>
</feature>
<dbReference type="InterPro" id="IPR002401">
    <property type="entry name" value="Cyt_P450_E_grp-I"/>
</dbReference>
<dbReference type="Pfam" id="PF00067">
    <property type="entry name" value="p450"/>
    <property type="match status" value="2"/>
</dbReference>
<keyword evidence="10" id="KW-1185">Reference proteome</keyword>
<evidence type="ECO:0000256" key="7">
    <source>
        <dbReference type="ARBA" id="ARBA00023033"/>
    </source>
</evidence>
<dbReference type="InterPro" id="IPR001128">
    <property type="entry name" value="Cyt_P450"/>
</dbReference>
<dbReference type="RefSeq" id="XP_016675128.1">
    <property type="nucleotide sequence ID" value="XM_016819639.1"/>
</dbReference>
<dbReference type="InterPro" id="IPR036396">
    <property type="entry name" value="Cyt_P450_sf"/>
</dbReference>
<dbReference type="PaxDb" id="3635-A0A1U8IFI2"/>
<evidence type="ECO:0000313" key="11">
    <source>
        <dbReference type="RefSeq" id="XP_016675128.1"/>
    </source>
</evidence>
<dbReference type="PANTHER" id="PTHR47951:SF8">
    <property type="entry name" value="CYTOCHROME P450 93A2-LIKE"/>
    <property type="match status" value="1"/>
</dbReference>
<keyword evidence="3 8" id="KW-0349">Heme</keyword>
<dbReference type="SUPFAM" id="SSF48264">
    <property type="entry name" value="Cytochrome P450"/>
    <property type="match status" value="1"/>
</dbReference>
<dbReference type="PRINTS" id="PR00385">
    <property type="entry name" value="P450"/>
</dbReference>
<keyword evidence="5 9" id="KW-0560">Oxidoreductase</keyword>
<sequence>MLRRIFVHEMQSNANLDAFYALRRNQVKKSIKDVYGKNGTTIDVRMLAYSTVINMMTSMFWGGTLEGDIGANINAQFRDAVSELLIIWGKPNISDFFPFLASFDIQGIQGDMKRASRWMEKIFDFVIDPRTKNNTNISNNDFLDFLLEFKDHETRKSLSRPQIKALSCGVVSPFNYVLSSLLYYMSPPWQNLSPLLVIYFVCSIFNGQDIVIGGTGTTSTSFDWTMAELMLHPEVMKKTQEELTKVVGDANVVEEYHFHKLPYLQAVVKETLRLHPSAPLLLPRCPSQTCTLGGYTIPKGAKVFLNAWAMHRDSQLWENPYEFRPERFVGDSNKLDFSGNKFHYIPFGSGRRMCAGLHLGERMLMYTLATFLHMFHWKVPDGEKPDTGEKFGIVLEKSTPLIVIPTPRLNNLKLYH</sequence>
<keyword evidence="7 9" id="KW-0503">Monooxygenase</keyword>
<evidence type="ECO:0000256" key="3">
    <source>
        <dbReference type="ARBA" id="ARBA00022617"/>
    </source>
</evidence>
<dbReference type="STRING" id="3635.A0A1U8IFI2"/>
<name>A0A1U8IFI2_GOSHI</name>
<dbReference type="InterPro" id="IPR017972">
    <property type="entry name" value="Cyt_P450_CS"/>
</dbReference>
<dbReference type="KEGG" id="ghi:107894356"/>
<dbReference type="OrthoDB" id="6764281at2759"/>
<proteinExistence type="inferred from homology"/>
<evidence type="ECO:0000313" key="10">
    <source>
        <dbReference type="Proteomes" id="UP000818029"/>
    </source>
</evidence>
<protein>
    <submittedName>
        <fullName evidence="11">Labd-13Z-ene-9,15,16-triol synthase, chloroplastic</fullName>
    </submittedName>
</protein>
<dbReference type="GO" id="GO:0016705">
    <property type="term" value="F:oxidoreductase activity, acting on paired donors, with incorporation or reduction of molecular oxygen"/>
    <property type="evidence" value="ECO:0007669"/>
    <property type="project" value="InterPro"/>
</dbReference>
<dbReference type="PROSITE" id="PS00086">
    <property type="entry name" value="CYTOCHROME_P450"/>
    <property type="match status" value="1"/>
</dbReference>
<evidence type="ECO:0000256" key="1">
    <source>
        <dbReference type="ARBA" id="ARBA00001971"/>
    </source>
</evidence>
<dbReference type="PANTHER" id="PTHR47951">
    <property type="entry name" value="OS08G0547900 PROTEIN"/>
    <property type="match status" value="1"/>
</dbReference>
<organism evidence="10 11">
    <name type="scientific">Gossypium hirsutum</name>
    <name type="common">Upland cotton</name>
    <name type="synonym">Gossypium mexicanum</name>
    <dbReference type="NCBI Taxonomy" id="3635"/>
    <lineage>
        <taxon>Eukaryota</taxon>
        <taxon>Viridiplantae</taxon>
        <taxon>Streptophyta</taxon>
        <taxon>Embryophyta</taxon>
        <taxon>Tracheophyta</taxon>
        <taxon>Spermatophyta</taxon>
        <taxon>Magnoliopsida</taxon>
        <taxon>eudicotyledons</taxon>
        <taxon>Gunneridae</taxon>
        <taxon>Pentapetalae</taxon>
        <taxon>rosids</taxon>
        <taxon>malvids</taxon>
        <taxon>Malvales</taxon>
        <taxon>Malvaceae</taxon>
        <taxon>Malvoideae</taxon>
        <taxon>Gossypium</taxon>
    </lineage>
</organism>
<comment type="similarity">
    <text evidence="2 9">Belongs to the cytochrome P450 family.</text>
</comment>
<accession>A0A1U8IFI2</accession>
<dbReference type="Gene3D" id="1.10.630.10">
    <property type="entry name" value="Cytochrome P450"/>
    <property type="match status" value="1"/>
</dbReference>
<dbReference type="GO" id="GO:0020037">
    <property type="term" value="F:heme binding"/>
    <property type="evidence" value="ECO:0007669"/>
    <property type="project" value="InterPro"/>
</dbReference>
<evidence type="ECO:0000256" key="8">
    <source>
        <dbReference type="PIRSR" id="PIRSR602401-1"/>
    </source>
</evidence>
<evidence type="ECO:0000256" key="5">
    <source>
        <dbReference type="ARBA" id="ARBA00023002"/>
    </source>
</evidence>